<keyword evidence="2" id="KW-1185">Reference proteome</keyword>
<accession>A0A291B7V0</accession>
<evidence type="ECO:0000313" key="2">
    <source>
        <dbReference type="Proteomes" id="UP000218160"/>
    </source>
</evidence>
<dbReference type="AlphaFoldDB" id="A0A291B7V0"/>
<organism evidence="1 2">
    <name type="scientific">Candidatus Enterovibrio altilux</name>
    <dbReference type="NCBI Taxonomy" id="1927128"/>
    <lineage>
        <taxon>Bacteria</taxon>
        <taxon>Pseudomonadati</taxon>
        <taxon>Pseudomonadota</taxon>
        <taxon>Gammaproteobacteria</taxon>
        <taxon>Vibrionales</taxon>
        <taxon>Vibrionaceae</taxon>
        <taxon>Enterovibrio</taxon>
    </lineage>
</organism>
<proteinExistence type="predicted"/>
<evidence type="ECO:0000313" key="1">
    <source>
        <dbReference type="EMBL" id="ATF09074.1"/>
    </source>
</evidence>
<gene>
    <name evidence="1" type="ORF">BTN50_0547</name>
</gene>
<reference evidence="2" key="1">
    <citation type="submission" date="2017-04" db="EMBL/GenBank/DDBJ databases">
        <title>Genome evolution of the luminous symbionts of deep sea anglerfish.</title>
        <authorList>
            <person name="Hendry T.A."/>
        </authorList>
    </citation>
    <scope>NUCLEOTIDE SEQUENCE [LARGE SCALE GENOMIC DNA]</scope>
</reference>
<dbReference type="EMBL" id="CP020660">
    <property type="protein sequence ID" value="ATF09074.1"/>
    <property type="molecule type" value="Genomic_DNA"/>
</dbReference>
<protein>
    <submittedName>
        <fullName evidence="1">Uncharacterized protein</fullName>
    </submittedName>
</protein>
<sequence length="58" mass="6727">MPSLIEKAYGNYTSFFNIDLNRIIADNWLLNYTDNFVSNKLLFLKKMNGTVPLIQIIS</sequence>
<dbReference type="Proteomes" id="UP000218160">
    <property type="component" value="Chromosome 1"/>
</dbReference>
<name>A0A291B7V0_9GAMM</name>
<dbReference type="KEGG" id="elux:BTN50_0547"/>